<dbReference type="GeneID" id="64656344"/>
<evidence type="ECO:0000313" key="4">
    <source>
        <dbReference type="Proteomes" id="UP001195769"/>
    </source>
</evidence>
<evidence type="ECO:0000256" key="1">
    <source>
        <dbReference type="SAM" id="SignalP"/>
    </source>
</evidence>
<sequence length="93" mass="10029">MVLSVRIQRLRPILLLVVYEVLGTSSRSLFCQCGPVPFSAVVCQVFHNSLRLRSPSQSSSHFHSCNIRVLIAGAGCSMPLVLSGGSSLDGERV</sequence>
<comment type="caution">
    <text evidence="3">The sequence shown here is derived from an EMBL/GenBank/DDBJ whole genome shotgun (WGS) entry which is preliminary data.</text>
</comment>
<dbReference type="RefSeq" id="XP_041224579.1">
    <property type="nucleotide sequence ID" value="XM_041362046.1"/>
</dbReference>
<keyword evidence="4" id="KW-1185">Reference proteome</keyword>
<protein>
    <recommendedName>
        <fullName evidence="5">Secreted protein</fullName>
    </recommendedName>
</protein>
<accession>A0AAD4E3F0</accession>
<name>A0AAD4E3F0_9AGAM</name>
<dbReference type="EMBL" id="JABBWK010000035">
    <property type="protein sequence ID" value="KAG1899003.1"/>
    <property type="molecule type" value="Genomic_DNA"/>
</dbReference>
<dbReference type="Proteomes" id="UP001195769">
    <property type="component" value="Unassembled WGS sequence"/>
</dbReference>
<reference evidence="3" key="1">
    <citation type="journal article" date="2020" name="New Phytol.">
        <title>Comparative genomics reveals dynamic genome evolution in host specialist ectomycorrhizal fungi.</title>
        <authorList>
            <person name="Lofgren L.A."/>
            <person name="Nguyen N.H."/>
            <person name="Vilgalys R."/>
            <person name="Ruytinx J."/>
            <person name="Liao H.L."/>
            <person name="Branco S."/>
            <person name="Kuo A."/>
            <person name="LaButti K."/>
            <person name="Lipzen A."/>
            <person name="Andreopoulos W."/>
            <person name="Pangilinan J."/>
            <person name="Riley R."/>
            <person name="Hundley H."/>
            <person name="Na H."/>
            <person name="Barry K."/>
            <person name="Grigoriev I.V."/>
            <person name="Stajich J.E."/>
            <person name="Kennedy P.G."/>
        </authorList>
    </citation>
    <scope>NUCLEOTIDE SEQUENCE</scope>
    <source>
        <strain evidence="3">FC203</strain>
    </source>
</reference>
<keyword evidence="1" id="KW-0732">Signal</keyword>
<dbReference type="AlphaFoldDB" id="A0AAD4E3F0"/>
<feature type="signal peptide" evidence="1">
    <location>
        <begin position="1"/>
        <end position="23"/>
    </location>
</feature>
<evidence type="ECO:0000313" key="2">
    <source>
        <dbReference type="EMBL" id="KAG1892954.1"/>
    </source>
</evidence>
<evidence type="ECO:0000313" key="3">
    <source>
        <dbReference type="EMBL" id="KAG1899003.1"/>
    </source>
</evidence>
<organism evidence="3 4">
    <name type="scientific">Suillus fuscotomentosus</name>
    <dbReference type="NCBI Taxonomy" id="1912939"/>
    <lineage>
        <taxon>Eukaryota</taxon>
        <taxon>Fungi</taxon>
        <taxon>Dikarya</taxon>
        <taxon>Basidiomycota</taxon>
        <taxon>Agaricomycotina</taxon>
        <taxon>Agaricomycetes</taxon>
        <taxon>Agaricomycetidae</taxon>
        <taxon>Boletales</taxon>
        <taxon>Suillineae</taxon>
        <taxon>Suillaceae</taxon>
        <taxon>Suillus</taxon>
    </lineage>
</organism>
<evidence type="ECO:0008006" key="5">
    <source>
        <dbReference type="Google" id="ProtNLM"/>
    </source>
</evidence>
<feature type="chain" id="PRO_5042441174" description="Secreted protein" evidence="1">
    <location>
        <begin position="24"/>
        <end position="93"/>
    </location>
</feature>
<dbReference type="EMBL" id="JABBWK010000112">
    <property type="protein sequence ID" value="KAG1892954.1"/>
    <property type="molecule type" value="Genomic_DNA"/>
</dbReference>
<gene>
    <name evidence="3" type="ORF">F5891DRAFT_1041025</name>
    <name evidence="2" type="ORF">F5891DRAFT_1068196</name>
</gene>
<proteinExistence type="predicted"/>